<keyword evidence="4" id="KW-1185">Reference proteome</keyword>
<accession>A0A426V7I7</accession>
<name>A0A426V7I7_9BURK</name>
<feature type="region of interest" description="Disordered" evidence="1">
    <location>
        <begin position="31"/>
        <end position="52"/>
    </location>
</feature>
<proteinExistence type="predicted"/>
<keyword evidence="2" id="KW-0732">Signal</keyword>
<dbReference type="Proteomes" id="UP000269265">
    <property type="component" value="Unassembled WGS sequence"/>
</dbReference>
<reference evidence="3 4" key="1">
    <citation type="submission" date="2018-12" db="EMBL/GenBank/DDBJ databases">
        <title>The whole draft genome of Aquabacterium sp. SJQ9.</title>
        <authorList>
            <person name="Sun L."/>
            <person name="Gao X."/>
            <person name="Chen W."/>
            <person name="Huang K."/>
        </authorList>
    </citation>
    <scope>NUCLEOTIDE SEQUENCE [LARGE SCALE GENOMIC DNA]</scope>
    <source>
        <strain evidence="3 4">SJQ9</strain>
    </source>
</reference>
<evidence type="ECO:0000313" key="3">
    <source>
        <dbReference type="EMBL" id="RRS02897.1"/>
    </source>
</evidence>
<evidence type="ECO:0000256" key="1">
    <source>
        <dbReference type="SAM" id="MobiDB-lite"/>
    </source>
</evidence>
<evidence type="ECO:0000256" key="2">
    <source>
        <dbReference type="SAM" id="SignalP"/>
    </source>
</evidence>
<organism evidence="3 4">
    <name type="scientific">Aquabacterium soli</name>
    <dbReference type="NCBI Taxonomy" id="2493092"/>
    <lineage>
        <taxon>Bacteria</taxon>
        <taxon>Pseudomonadati</taxon>
        <taxon>Pseudomonadota</taxon>
        <taxon>Betaproteobacteria</taxon>
        <taxon>Burkholderiales</taxon>
        <taxon>Aquabacterium</taxon>
    </lineage>
</organism>
<comment type="caution">
    <text evidence="3">The sequence shown here is derived from an EMBL/GenBank/DDBJ whole genome shotgun (WGS) entry which is preliminary data.</text>
</comment>
<protein>
    <submittedName>
        <fullName evidence="3">Uncharacterized protein</fullName>
    </submittedName>
</protein>
<feature type="chain" id="PRO_5018979234" evidence="2">
    <location>
        <begin position="23"/>
        <end position="170"/>
    </location>
</feature>
<dbReference type="OrthoDB" id="8913424at2"/>
<gene>
    <name evidence="3" type="ORF">EIP75_18230</name>
</gene>
<dbReference type="AlphaFoldDB" id="A0A426V7I7"/>
<sequence>MNLNALAAAILISTLAPTLAIAQEAPASNAQATSASQAEPSTSPSAASTGNSASKVVPNITVRWDCGNCEENAKVAPLIEKTYQAEALAKGHTVSATETVQVSIKEYHQRHPAARSLFGAFSGKDKLATKLSFRGKDYSAEDYSANAFQGMNSLCESIARQTLAQVITAQ</sequence>
<dbReference type="RefSeq" id="WP_125244714.1">
    <property type="nucleotide sequence ID" value="NZ_RSED01000017.1"/>
</dbReference>
<evidence type="ECO:0000313" key="4">
    <source>
        <dbReference type="Proteomes" id="UP000269265"/>
    </source>
</evidence>
<feature type="signal peptide" evidence="2">
    <location>
        <begin position="1"/>
        <end position="22"/>
    </location>
</feature>
<dbReference type="EMBL" id="RSED01000017">
    <property type="protein sequence ID" value="RRS02897.1"/>
    <property type="molecule type" value="Genomic_DNA"/>
</dbReference>